<feature type="non-terminal residue" evidence="2">
    <location>
        <position position="129"/>
    </location>
</feature>
<protein>
    <submittedName>
        <fullName evidence="2">Uncharacterized protein</fullName>
    </submittedName>
</protein>
<reference evidence="2" key="1">
    <citation type="submission" date="2020-02" db="EMBL/GenBank/DDBJ databases">
        <authorList>
            <person name="Meier V. D."/>
        </authorList>
    </citation>
    <scope>NUCLEOTIDE SEQUENCE</scope>
    <source>
        <strain evidence="2">AVDCRST_MAG73</strain>
    </source>
</reference>
<proteinExistence type="predicted"/>
<feature type="compositionally biased region" description="Basic and acidic residues" evidence="1">
    <location>
        <begin position="17"/>
        <end position="33"/>
    </location>
</feature>
<feature type="non-terminal residue" evidence="2">
    <location>
        <position position="1"/>
    </location>
</feature>
<organism evidence="2">
    <name type="scientific">uncultured Thermomicrobiales bacterium</name>
    <dbReference type="NCBI Taxonomy" id="1645740"/>
    <lineage>
        <taxon>Bacteria</taxon>
        <taxon>Pseudomonadati</taxon>
        <taxon>Thermomicrobiota</taxon>
        <taxon>Thermomicrobia</taxon>
        <taxon>Thermomicrobiales</taxon>
        <taxon>environmental samples</taxon>
    </lineage>
</organism>
<sequence>EQRVRRHRARGQPDGARPGDPDADVDRGRDAGRGRGAVAAAEDDRLRRRTAQDVRALLLPRGSPGPRQPRLQLRRRVARSGRVAGRPRRLAAPRQDRQPGRPGAPRRPPLGRGRRHPPHAGALGGRDRV</sequence>
<feature type="region of interest" description="Disordered" evidence="1">
    <location>
        <begin position="1"/>
        <end position="129"/>
    </location>
</feature>
<gene>
    <name evidence="2" type="ORF">AVDCRST_MAG73-402</name>
</gene>
<name>A0A6J4TJ93_9BACT</name>
<evidence type="ECO:0000313" key="2">
    <source>
        <dbReference type="EMBL" id="CAA9524669.1"/>
    </source>
</evidence>
<feature type="compositionally biased region" description="Basic residues" evidence="1">
    <location>
        <begin position="1"/>
        <end position="10"/>
    </location>
</feature>
<accession>A0A6J4TJ93</accession>
<feature type="compositionally biased region" description="Basic residues" evidence="1">
    <location>
        <begin position="72"/>
        <end position="91"/>
    </location>
</feature>
<dbReference type="AlphaFoldDB" id="A0A6J4TJ93"/>
<dbReference type="EMBL" id="CADCWE010000024">
    <property type="protein sequence ID" value="CAA9524669.1"/>
    <property type="molecule type" value="Genomic_DNA"/>
</dbReference>
<feature type="compositionally biased region" description="Basic and acidic residues" evidence="1">
    <location>
        <begin position="42"/>
        <end position="52"/>
    </location>
</feature>
<evidence type="ECO:0000256" key="1">
    <source>
        <dbReference type="SAM" id="MobiDB-lite"/>
    </source>
</evidence>